<dbReference type="EMBL" id="CAMPGE010003441">
    <property type="protein sequence ID" value="CAI2362277.1"/>
    <property type="molecule type" value="Genomic_DNA"/>
</dbReference>
<protein>
    <submittedName>
        <fullName evidence="3">Uncharacterized protein</fullName>
    </submittedName>
</protein>
<comment type="caution">
    <text evidence="3">The sequence shown here is derived from an EMBL/GenBank/DDBJ whole genome shotgun (WGS) entry which is preliminary data.</text>
</comment>
<evidence type="ECO:0000256" key="2">
    <source>
        <dbReference type="SAM" id="MobiDB-lite"/>
    </source>
</evidence>
<organism evidence="3 4">
    <name type="scientific">Euplotes crassus</name>
    <dbReference type="NCBI Taxonomy" id="5936"/>
    <lineage>
        <taxon>Eukaryota</taxon>
        <taxon>Sar</taxon>
        <taxon>Alveolata</taxon>
        <taxon>Ciliophora</taxon>
        <taxon>Intramacronucleata</taxon>
        <taxon>Spirotrichea</taxon>
        <taxon>Hypotrichia</taxon>
        <taxon>Euplotida</taxon>
        <taxon>Euplotidae</taxon>
        <taxon>Moneuplotes</taxon>
    </lineage>
</organism>
<feature type="coiled-coil region" evidence="1">
    <location>
        <begin position="424"/>
        <end position="451"/>
    </location>
</feature>
<reference evidence="3" key="1">
    <citation type="submission" date="2023-07" db="EMBL/GenBank/DDBJ databases">
        <authorList>
            <consortium name="AG Swart"/>
            <person name="Singh M."/>
            <person name="Singh A."/>
            <person name="Seah K."/>
            <person name="Emmerich C."/>
        </authorList>
    </citation>
    <scope>NUCLEOTIDE SEQUENCE</scope>
    <source>
        <strain evidence="3">DP1</strain>
    </source>
</reference>
<feature type="compositionally biased region" description="Basic residues" evidence="2">
    <location>
        <begin position="176"/>
        <end position="189"/>
    </location>
</feature>
<feature type="region of interest" description="Disordered" evidence="2">
    <location>
        <begin position="145"/>
        <end position="207"/>
    </location>
</feature>
<accession>A0AAD1U4P5</accession>
<name>A0AAD1U4P5_EUPCR</name>
<evidence type="ECO:0000313" key="3">
    <source>
        <dbReference type="EMBL" id="CAI2362277.1"/>
    </source>
</evidence>
<dbReference type="AlphaFoldDB" id="A0AAD1U4P5"/>
<feature type="compositionally biased region" description="Basic residues" evidence="2">
    <location>
        <begin position="196"/>
        <end position="207"/>
    </location>
</feature>
<keyword evidence="4" id="KW-1185">Reference proteome</keyword>
<evidence type="ECO:0000256" key="1">
    <source>
        <dbReference type="SAM" id="Coils"/>
    </source>
</evidence>
<keyword evidence="1" id="KW-0175">Coiled coil</keyword>
<gene>
    <name evidence="3" type="ORF">ECRASSUSDP1_LOCUS3599</name>
</gene>
<dbReference type="Proteomes" id="UP001295684">
    <property type="component" value="Unassembled WGS sequence"/>
</dbReference>
<proteinExistence type="predicted"/>
<sequence length="594" mass="67736">MENLNYKGEYSSSKAYASPLSSTPIQNKAGVNFINTSDASNFLHEIIGLKSAYGSQMSNNNPHSLTPSKNKGNSSVSNIKFGKLTIQRGTSKESLDSAVAMSTDRKKTVAKLLNFTRTPDQTTKSSKGKGSKIFSKFMTPRIKNFGGIQSKHRLTSASRVGSRKDLLPKPLFQKLGKSRHQRKNTKSPKKQTASSKSKKRLHALPKKKRAITPVIQKKNVLTSNRYNKTRNHAENHPFLFSNQDTYTGLSIQKCNESDELESIEQDIADLDKLKNIGKIGDQFVFELDESEKRQRVPQFGYKEYDGFKNAFKNQPKQAKSYQKTLSSYEQKVPFDQEIVSIEEAEKKKKIMEYLKIVKDKISRMETKLTTSKKENNFYKQKNAELEAQLNYYRTKSLEFENSREKSIEKERVMAMKYGIILSQNKELLDKCRQLKAENEDLKMQLHDRRKKESLSDAMSNGLSSKVLNKSTQDYKRDYSSPIMDNNNPNRHSSTTLSQNFNDFEKSIKLIAKNLDKSNDFEAAKSLKEDRPGMKPLVSSKEVNSDAQDQMALQKLLHIQKFSLSSLPENQQAIINSMIQRLLDKEKLGGKGHIE</sequence>
<evidence type="ECO:0000313" key="4">
    <source>
        <dbReference type="Proteomes" id="UP001295684"/>
    </source>
</evidence>
<feature type="coiled-coil region" evidence="1">
    <location>
        <begin position="368"/>
        <end position="395"/>
    </location>
</feature>